<comment type="caution">
    <text evidence="2">The sequence shown here is derived from an EMBL/GenBank/DDBJ whole genome shotgun (WGS) entry which is preliminary data.</text>
</comment>
<evidence type="ECO:0000313" key="3">
    <source>
        <dbReference type="Proteomes" id="UP001195422"/>
    </source>
</evidence>
<organism evidence="2 3">
    <name type="scientific">Glutamicibacter protophormiae</name>
    <name type="common">Brevibacterium protophormiae</name>
    <dbReference type="NCBI Taxonomy" id="37930"/>
    <lineage>
        <taxon>Bacteria</taxon>
        <taxon>Bacillati</taxon>
        <taxon>Actinomycetota</taxon>
        <taxon>Actinomycetes</taxon>
        <taxon>Micrococcales</taxon>
        <taxon>Micrococcaceae</taxon>
        <taxon>Glutamicibacter</taxon>
    </lineage>
</organism>
<dbReference type="PANTHER" id="PTHR36180:SF2">
    <property type="entry name" value="BRO FAMILY PROTEIN"/>
    <property type="match status" value="1"/>
</dbReference>
<dbReference type="Pfam" id="PF02498">
    <property type="entry name" value="Bro-N"/>
    <property type="match status" value="1"/>
</dbReference>
<accession>A0ABS4XQV7</accession>
<dbReference type="EMBL" id="JAGIOJ010000001">
    <property type="protein sequence ID" value="MBP2398882.1"/>
    <property type="molecule type" value="Genomic_DNA"/>
</dbReference>
<dbReference type="InterPro" id="IPR003497">
    <property type="entry name" value="BRO_N_domain"/>
</dbReference>
<keyword evidence="3" id="KW-1185">Reference proteome</keyword>
<dbReference type="SMART" id="SM01040">
    <property type="entry name" value="Bro-N"/>
    <property type="match status" value="1"/>
</dbReference>
<dbReference type="PROSITE" id="PS51750">
    <property type="entry name" value="BRO_N"/>
    <property type="match status" value="1"/>
</dbReference>
<name>A0ABS4XQV7_GLUPR</name>
<dbReference type="Pfam" id="PF03374">
    <property type="entry name" value="ANT"/>
    <property type="match status" value="1"/>
</dbReference>
<evidence type="ECO:0000313" key="2">
    <source>
        <dbReference type="EMBL" id="MBP2398882.1"/>
    </source>
</evidence>
<dbReference type="Proteomes" id="UP001195422">
    <property type="component" value="Unassembled WGS sequence"/>
</dbReference>
<evidence type="ECO:0000259" key="1">
    <source>
        <dbReference type="PROSITE" id="PS51750"/>
    </source>
</evidence>
<proteinExistence type="predicted"/>
<sequence length="262" mass="29325">MTEIQTHIYEDEEVRTLLVDGQPCFIANDLCEVLGLANPRTSLALLDEDEKGVHTMDTLGGDQQMAYVTEAGMYSLVLRSRKPEAKVFKRWLTHEVLPEIRRTGMYAVKPKTLEERALEIVGELQSVVANQAQELEAARPKVAQIDMYRQAEGLQTISDLANQLQVWAQSNAPAARVRHQDVFDLAGELHIIIRGETVRRNQATAQAVKADWVKVKESIIGSGDRERVVFSVRLTHRGAGRLWDAAIARLSAGEPIYRKKAS</sequence>
<feature type="domain" description="Bro-N" evidence="1">
    <location>
        <begin position="1"/>
        <end position="104"/>
    </location>
</feature>
<protein>
    <submittedName>
        <fullName evidence="2">Anti-repressor protein</fullName>
    </submittedName>
</protein>
<gene>
    <name evidence="2" type="ORF">JOF39_001963</name>
</gene>
<dbReference type="InterPro" id="IPR005039">
    <property type="entry name" value="Ant_C"/>
</dbReference>
<dbReference type="RefSeq" id="WP_209550389.1">
    <property type="nucleotide sequence ID" value="NZ_BMPH01000003.1"/>
</dbReference>
<dbReference type="PANTHER" id="PTHR36180">
    <property type="entry name" value="DNA-BINDING PROTEIN-RELATED-RELATED"/>
    <property type="match status" value="1"/>
</dbReference>
<reference evidence="2 3" key="1">
    <citation type="submission" date="2021-03" db="EMBL/GenBank/DDBJ databases">
        <title>Sequencing the genomes of 1000 actinobacteria strains.</title>
        <authorList>
            <person name="Klenk H.-P."/>
        </authorList>
    </citation>
    <scope>NUCLEOTIDE SEQUENCE [LARGE SCALE GENOMIC DNA]</scope>
    <source>
        <strain evidence="2 3">DSM 20168</strain>
    </source>
</reference>